<evidence type="ECO:0000256" key="3">
    <source>
        <dbReference type="ARBA" id="ARBA00022837"/>
    </source>
</evidence>
<dbReference type="InterPro" id="IPR028208">
    <property type="entry name" value="Effector_pro_NleD-like"/>
</dbReference>
<keyword evidence="3" id="KW-0106">Calcium</keyword>
<feature type="region of interest" description="Disordered" evidence="4">
    <location>
        <begin position="1"/>
        <end position="50"/>
    </location>
</feature>
<dbReference type="Proteomes" id="UP000233564">
    <property type="component" value="Unassembled WGS sequence"/>
</dbReference>
<evidence type="ECO:0000256" key="1">
    <source>
        <dbReference type="ARBA" id="ARBA00004613"/>
    </source>
</evidence>
<dbReference type="PANTHER" id="PTHR38340:SF1">
    <property type="entry name" value="S-LAYER PROTEIN"/>
    <property type="match status" value="1"/>
</dbReference>
<evidence type="ECO:0008006" key="7">
    <source>
        <dbReference type="Google" id="ProtNLM"/>
    </source>
</evidence>
<feature type="region of interest" description="Disordered" evidence="4">
    <location>
        <begin position="431"/>
        <end position="459"/>
    </location>
</feature>
<dbReference type="Pfam" id="PF14891">
    <property type="entry name" value="Peptidase_M91"/>
    <property type="match status" value="1"/>
</dbReference>
<evidence type="ECO:0000313" key="6">
    <source>
        <dbReference type="Proteomes" id="UP000233564"/>
    </source>
</evidence>
<dbReference type="RefSeq" id="WP_101221290.1">
    <property type="nucleotide sequence ID" value="NZ_JACYMZ010000009.1"/>
</dbReference>
<evidence type="ECO:0000313" key="5">
    <source>
        <dbReference type="EMBL" id="PKH13763.1"/>
    </source>
</evidence>
<keyword evidence="2" id="KW-0964">Secreted</keyword>
<reference evidence="5 6" key="1">
    <citation type="submission" date="2017-08" db="EMBL/GenBank/DDBJ databases">
        <authorList>
            <person name="de Groot N.N."/>
        </authorList>
    </citation>
    <scope>NUCLEOTIDE SEQUENCE [LARGE SCALE GENOMIC DNA]</scope>
    <source>
        <strain evidence="5 6">PfR 37</strain>
    </source>
</reference>
<accession>A0A2N1DVU4</accession>
<dbReference type="GO" id="GO:0005576">
    <property type="term" value="C:extracellular region"/>
    <property type="evidence" value="ECO:0007669"/>
    <property type="project" value="UniProtKB-SubCell"/>
</dbReference>
<feature type="compositionally biased region" description="Polar residues" evidence="4">
    <location>
        <begin position="1"/>
        <end position="16"/>
    </location>
</feature>
<feature type="compositionally biased region" description="Polar residues" evidence="4">
    <location>
        <begin position="437"/>
        <end position="459"/>
    </location>
</feature>
<dbReference type="PRINTS" id="PR00313">
    <property type="entry name" value="CABNDNGRPT"/>
</dbReference>
<evidence type="ECO:0000256" key="4">
    <source>
        <dbReference type="SAM" id="MobiDB-lite"/>
    </source>
</evidence>
<gene>
    <name evidence="5" type="ORF">CIB54_25135</name>
</gene>
<dbReference type="InterPro" id="IPR001343">
    <property type="entry name" value="Hemolysn_Ca-bd"/>
</dbReference>
<dbReference type="SUPFAM" id="SSF51120">
    <property type="entry name" value="beta-Roll"/>
    <property type="match status" value="1"/>
</dbReference>
<protein>
    <recommendedName>
        <fullName evidence="7">Hemolysin-like protein</fullName>
    </recommendedName>
</protein>
<sequence length="513" mass="55223">MINLTSAPTHGASNSPGLPAHTAATRTNGSIYDAPSLYSPGENGIRTKSEPLYSDGYTTINRQATWDVYEEPPYLKRVSLLVQTGNAADTVHVSKSADERLILQINGRSHSFEARDKYERPVDLHIKTQGGNDDVRISPDVNNKVTIEGGEGNDTLRAGSGRTRLLGGAGNDTLTLGSNSGYAEGNDGDDTIMGGTGNAVMYGNNGNDRLYAAAGPAGKQSYLDGGSGSDLLHAGNGHTILHGGKGDDHLVGHDRTTFYSGRGQDQISNNQRGDLIYAKDNDTYDRSQNSVFRRVEPTEDGDAGFKVSTLSSPEFKQRVEDDFEFLRSSPNGRKILADMDKQASLAGGKIAIREETQKGSSYLFGSTELDKARQDGIRNIERDDPRRGRITDNKPGSLADKGVVAYNRTDIEDPSGRTFDPPIVGLTHETGHAYNGATGTNLPGTTREQSPSDPNYSSAINNTEFQVVGLPSSAPPFHFNGPSNPATNVNPEHFTENGMRRELGLPERTSYLT</sequence>
<dbReference type="GO" id="GO:0005509">
    <property type="term" value="F:calcium ion binding"/>
    <property type="evidence" value="ECO:0007669"/>
    <property type="project" value="InterPro"/>
</dbReference>
<dbReference type="EMBL" id="NVXX01000052">
    <property type="protein sequence ID" value="PKH13763.1"/>
    <property type="molecule type" value="Genomic_DNA"/>
</dbReference>
<dbReference type="InterPro" id="IPR050557">
    <property type="entry name" value="RTX_toxin/Mannuronan_C5-epim"/>
</dbReference>
<proteinExistence type="predicted"/>
<organism evidence="5 6">
    <name type="scientific">Pseudomonas fluorescens</name>
    <dbReference type="NCBI Taxonomy" id="294"/>
    <lineage>
        <taxon>Bacteria</taxon>
        <taxon>Pseudomonadati</taxon>
        <taxon>Pseudomonadota</taxon>
        <taxon>Gammaproteobacteria</taxon>
        <taxon>Pseudomonadales</taxon>
        <taxon>Pseudomonadaceae</taxon>
        <taxon>Pseudomonas</taxon>
    </lineage>
</organism>
<comment type="caution">
    <text evidence="5">The sequence shown here is derived from an EMBL/GenBank/DDBJ whole genome shotgun (WGS) entry which is preliminary data.</text>
</comment>
<dbReference type="InterPro" id="IPR011049">
    <property type="entry name" value="Serralysin-like_metalloprot_C"/>
</dbReference>
<comment type="subcellular location">
    <subcellularLocation>
        <location evidence="1">Secreted</location>
    </subcellularLocation>
</comment>
<evidence type="ECO:0000256" key="2">
    <source>
        <dbReference type="ARBA" id="ARBA00022525"/>
    </source>
</evidence>
<name>A0A2N1DVU4_PSEFL</name>
<dbReference type="Gene3D" id="2.150.10.10">
    <property type="entry name" value="Serralysin-like metalloprotease, C-terminal"/>
    <property type="match status" value="2"/>
</dbReference>
<dbReference type="PANTHER" id="PTHR38340">
    <property type="entry name" value="S-LAYER PROTEIN"/>
    <property type="match status" value="1"/>
</dbReference>
<dbReference type="AlphaFoldDB" id="A0A2N1DVU4"/>
<dbReference type="Pfam" id="PF00353">
    <property type="entry name" value="HemolysinCabind"/>
    <property type="match status" value="3"/>
</dbReference>